<name>D8J503_HALJB</name>
<dbReference type="Proteomes" id="UP000000390">
    <property type="component" value="Chromosome"/>
</dbReference>
<accession>D8J503</accession>
<dbReference type="EMBL" id="CP002062">
    <property type="protein sequence ID" value="ADJ13584.1"/>
    <property type="molecule type" value="Genomic_DNA"/>
</dbReference>
<dbReference type="OrthoDB" id="51378at2157"/>
<dbReference type="eggNOG" id="arCOG02242">
    <property type="taxonomic scope" value="Archaea"/>
</dbReference>
<dbReference type="AlphaFoldDB" id="D8J503"/>
<dbReference type="Proteomes" id="UP000011645">
    <property type="component" value="Unassembled WGS sequence"/>
</dbReference>
<evidence type="ECO:0000313" key="2">
    <source>
        <dbReference type="EMBL" id="ELY33395.1"/>
    </source>
</evidence>
<dbReference type="EMBL" id="AOHV01000043">
    <property type="protein sequence ID" value="ELY33395.1"/>
    <property type="molecule type" value="Genomic_DNA"/>
</dbReference>
<evidence type="ECO:0000313" key="3">
    <source>
        <dbReference type="Proteomes" id="UP000000390"/>
    </source>
</evidence>
<reference evidence="1 3" key="1">
    <citation type="journal article" date="2010" name="J. Bacteriol.">
        <title>Complete genome sequence of Halalkalicoccus jeotgali B3(T), an extremely halophilic archaeon.</title>
        <authorList>
            <person name="Roh S.W."/>
            <person name="Nam Y.D."/>
            <person name="Nam S.H."/>
            <person name="Choi S.H."/>
            <person name="Park H.S."/>
            <person name="Bae J.W."/>
        </authorList>
    </citation>
    <scope>NUCLEOTIDE SEQUENCE [LARGE SCALE GENOMIC DNA]</scope>
    <source>
        <strain evidence="1">B3</strain>
        <strain evidence="3">DSM 18796 / CECT 7217 / JCM 14584 / KCTC 4019 / B3</strain>
    </source>
</reference>
<dbReference type="KEGG" id="hje:HacjB3_00955"/>
<organism evidence="1 3">
    <name type="scientific">Halalkalicoccus jeotgali (strain DSM 18796 / CECT 7217 / JCM 14584 / KCTC 4019 / B3)</name>
    <dbReference type="NCBI Taxonomy" id="795797"/>
    <lineage>
        <taxon>Archaea</taxon>
        <taxon>Methanobacteriati</taxon>
        <taxon>Methanobacteriota</taxon>
        <taxon>Stenosarchaea group</taxon>
        <taxon>Halobacteria</taxon>
        <taxon>Halobacteriales</taxon>
        <taxon>Halococcaceae</taxon>
        <taxon>Halalkalicoccus</taxon>
    </lineage>
</organism>
<protein>
    <submittedName>
        <fullName evidence="1 2">DNA binding protein</fullName>
    </submittedName>
</protein>
<dbReference type="HOGENOM" id="CLU_2839266_0_0_2"/>
<proteinExistence type="predicted"/>
<evidence type="ECO:0000313" key="1">
    <source>
        <dbReference type="EMBL" id="ADJ13584.1"/>
    </source>
</evidence>
<dbReference type="Gene3D" id="1.10.10.10">
    <property type="entry name" value="Winged helix-like DNA-binding domain superfamily/Winged helix DNA-binding domain"/>
    <property type="match status" value="1"/>
</dbReference>
<evidence type="ECO:0000313" key="4">
    <source>
        <dbReference type="Proteomes" id="UP000011645"/>
    </source>
</evidence>
<keyword evidence="4" id="KW-1185">Reference proteome</keyword>
<dbReference type="STRING" id="795797.HacjB3_00955"/>
<dbReference type="InterPro" id="IPR036388">
    <property type="entry name" value="WH-like_DNA-bd_sf"/>
</dbReference>
<sequence>MAAPLRVSAGELTTEELIGLLDSGGYVYQYTAVALPEAKERMHEALEEWNERVHERIDGFGTASN</sequence>
<dbReference type="PATRIC" id="fig|795797.18.peg.192"/>
<gene>
    <name evidence="1" type="ordered locus">HacjB3_00955</name>
    <name evidence="2" type="ORF">C497_18382</name>
</gene>
<reference evidence="2 4" key="2">
    <citation type="journal article" date="2014" name="PLoS Genet.">
        <title>Phylogenetically driven sequencing of extremely halophilic archaea reveals strategies for static and dynamic osmo-response.</title>
        <authorList>
            <person name="Becker E.A."/>
            <person name="Seitzer P.M."/>
            <person name="Tritt A."/>
            <person name="Larsen D."/>
            <person name="Krusor M."/>
            <person name="Yao A.I."/>
            <person name="Wu D."/>
            <person name="Madern D."/>
            <person name="Eisen J.A."/>
            <person name="Darling A.E."/>
            <person name="Facciotti M.T."/>
        </authorList>
    </citation>
    <scope>NUCLEOTIDE SEQUENCE [LARGE SCALE GENOMIC DNA]</scope>
    <source>
        <strain evidence="2">B3</strain>
        <strain evidence="4">DSM 18796 / CECT 7217 / JCM 14584 / KCTC 4019 / B3</strain>
    </source>
</reference>